<feature type="transmembrane region" description="Helical" evidence="9">
    <location>
        <begin position="79"/>
        <end position="98"/>
    </location>
</feature>
<comment type="similarity">
    <text evidence="2 9">Belongs to the branched chain amino acid transporter family.</text>
</comment>
<evidence type="ECO:0000256" key="8">
    <source>
        <dbReference type="ARBA" id="ARBA00023136"/>
    </source>
</evidence>
<sequence>MNKKSKDIAVVGFALFSMFFGAGNLLFPPYLGLISGGHWLTSLAGFVLADVGLALLVITAAAKCGGELDTVLSRAGNNMAKFVGIASVLCIGPLLAIPRTAATTFEMGISPIIGETGSIIPIIVSVVFFLLTLILTIKPSKVVDIIGKVLTPALLIALGILIVIGIISPIGVISENALIDKSLFSEGVSQGYLTMDALGAAALATVIIASIGERGYNNPKDKVKITVQSGLVAGLALTLVYGGLTFLGSMLSSTYGIDTPQASLMVVITNSLLGYPGKIVLGVIVTLACLTTSIGLTSAAAKYFSSISNNKIKYETIVIAICIFSAVVSNFGVSTIIKFSAPVLEIVYPVLIALVVMTLLGDHIRNDNAFKGAAYVTLVISLLSVGSNLLSLKQISDLLSLLPFASIGFNWIVPAIIGAVVGGLIKGKNNNKASISKGA</sequence>
<feature type="transmembrane region" description="Helical" evidence="9">
    <location>
        <begin position="373"/>
        <end position="392"/>
    </location>
</feature>
<evidence type="ECO:0000256" key="4">
    <source>
        <dbReference type="ARBA" id="ARBA00022475"/>
    </source>
</evidence>
<feature type="transmembrane region" description="Helical" evidence="9">
    <location>
        <begin position="39"/>
        <end position="58"/>
    </location>
</feature>
<dbReference type="RefSeq" id="WP_039678156.1">
    <property type="nucleotide sequence ID" value="NZ_JAXECK010000009.1"/>
</dbReference>
<dbReference type="GO" id="GO:0005886">
    <property type="term" value="C:plasma membrane"/>
    <property type="evidence" value="ECO:0007669"/>
    <property type="project" value="UniProtKB-SubCell"/>
</dbReference>
<reference evidence="10 11" key="1">
    <citation type="submission" date="2014-12" db="EMBL/GenBank/DDBJ databases">
        <title>Draft genome sequence of Terrisporobacter sp. 08-306576, isolated from the blood culture of a bacteremia patient.</title>
        <authorList>
            <person name="Lund L.C."/>
            <person name="Sydenham T.V."/>
            <person name="Hogh S.V."/>
            <person name="Skov M.N."/>
            <person name="Kemp M."/>
            <person name="Justesen U.S."/>
        </authorList>
    </citation>
    <scope>NUCLEOTIDE SEQUENCE [LARGE SCALE GENOMIC DNA]</scope>
    <source>
        <strain evidence="10 11">08-306576</strain>
    </source>
</reference>
<dbReference type="PANTHER" id="PTHR30588:SF0">
    <property type="entry name" value="BRANCHED-CHAIN AMINO ACID PERMEASE BRNQ"/>
    <property type="match status" value="1"/>
</dbReference>
<dbReference type="EMBL" id="JWHR01000018">
    <property type="protein sequence ID" value="KHS58682.1"/>
    <property type="molecule type" value="Genomic_DNA"/>
</dbReference>
<name>A0A0B3W8E6_9FIRM</name>
<feature type="transmembrane region" description="Helical" evidence="9">
    <location>
        <begin position="404"/>
        <end position="425"/>
    </location>
</feature>
<evidence type="ECO:0000256" key="6">
    <source>
        <dbReference type="ARBA" id="ARBA00022970"/>
    </source>
</evidence>
<keyword evidence="5 9" id="KW-0812">Transmembrane</keyword>
<dbReference type="GO" id="GO:0005304">
    <property type="term" value="F:L-valine transmembrane transporter activity"/>
    <property type="evidence" value="ECO:0007669"/>
    <property type="project" value="TreeGrafter"/>
</dbReference>
<dbReference type="PANTHER" id="PTHR30588">
    <property type="entry name" value="BRANCHED-CHAIN AMINO ACID TRANSPORT SYSTEM 2 CARRIER PROTEIN"/>
    <property type="match status" value="1"/>
</dbReference>
<keyword evidence="3 9" id="KW-0813">Transport</keyword>
<dbReference type="Pfam" id="PF05525">
    <property type="entry name" value="Branch_AA_trans"/>
    <property type="match status" value="1"/>
</dbReference>
<gene>
    <name evidence="10" type="ORF">QX51_01600</name>
</gene>
<comment type="function">
    <text evidence="9">Component of the transport system for branched-chain amino acids.</text>
</comment>
<dbReference type="GO" id="GO:0015188">
    <property type="term" value="F:L-isoleucine transmembrane transporter activity"/>
    <property type="evidence" value="ECO:0007669"/>
    <property type="project" value="TreeGrafter"/>
</dbReference>
<evidence type="ECO:0000256" key="9">
    <source>
        <dbReference type="RuleBase" id="RU362122"/>
    </source>
</evidence>
<keyword evidence="8 9" id="KW-0472">Membrane</keyword>
<evidence type="ECO:0000313" key="11">
    <source>
        <dbReference type="Proteomes" id="UP000031189"/>
    </source>
</evidence>
<dbReference type="AlphaFoldDB" id="A0A0B3W8E6"/>
<evidence type="ECO:0000313" key="10">
    <source>
        <dbReference type="EMBL" id="KHS58682.1"/>
    </source>
</evidence>
<feature type="transmembrane region" description="Helical" evidence="9">
    <location>
        <begin position="316"/>
        <end position="337"/>
    </location>
</feature>
<feature type="transmembrane region" description="Helical" evidence="9">
    <location>
        <begin position="7"/>
        <end position="27"/>
    </location>
</feature>
<feature type="transmembrane region" description="Helical" evidence="9">
    <location>
        <begin position="231"/>
        <end position="251"/>
    </location>
</feature>
<feature type="transmembrane region" description="Helical" evidence="9">
    <location>
        <begin position="149"/>
        <end position="172"/>
    </location>
</feature>
<keyword evidence="4" id="KW-1003">Cell membrane</keyword>
<comment type="subcellular location">
    <subcellularLocation>
        <location evidence="1 9">Cell membrane</location>
        <topology evidence="1 9">Multi-pass membrane protein</topology>
    </subcellularLocation>
</comment>
<keyword evidence="7 9" id="KW-1133">Transmembrane helix</keyword>
<protein>
    <recommendedName>
        <fullName evidence="9">Branched-chain amino acid transport system carrier protein</fullName>
    </recommendedName>
</protein>
<evidence type="ECO:0000256" key="1">
    <source>
        <dbReference type="ARBA" id="ARBA00004651"/>
    </source>
</evidence>
<dbReference type="GO" id="GO:0015190">
    <property type="term" value="F:L-leucine transmembrane transporter activity"/>
    <property type="evidence" value="ECO:0007669"/>
    <property type="project" value="TreeGrafter"/>
</dbReference>
<feature type="transmembrane region" description="Helical" evidence="9">
    <location>
        <begin position="192"/>
        <end position="211"/>
    </location>
</feature>
<proteinExistence type="inferred from homology"/>
<organism evidence="10 11">
    <name type="scientific">Terrisporobacter othiniensis</name>
    <dbReference type="NCBI Taxonomy" id="1577792"/>
    <lineage>
        <taxon>Bacteria</taxon>
        <taxon>Bacillati</taxon>
        <taxon>Bacillota</taxon>
        <taxon>Clostridia</taxon>
        <taxon>Peptostreptococcales</taxon>
        <taxon>Peptostreptococcaceae</taxon>
        <taxon>Terrisporobacter</taxon>
    </lineage>
</organism>
<dbReference type="NCBIfam" id="TIGR00796">
    <property type="entry name" value="livcs"/>
    <property type="match status" value="1"/>
</dbReference>
<keyword evidence="11" id="KW-1185">Reference proteome</keyword>
<dbReference type="GO" id="GO:0015818">
    <property type="term" value="P:isoleucine transport"/>
    <property type="evidence" value="ECO:0007669"/>
    <property type="project" value="TreeGrafter"/>
</dbReference>
<dbReference type="GO" id="GO:0015820">
    <property type="term" value="P:L-leucine transport"/>
    <property type="evidence" value="ECO:0007669"/>
    <property type="project" value="TreeGrafter"/>
</dbReference>
<evidence type="ECO:0000256" key="3">
    <source>
        <dbReference type="ARBA" id="ARBA00022448"/>
    </source>
</evidence>
<evidence type="ECO:0000256" key="5">
    <source>
        <dbReference type="ARBA" id="ARBA00022692"/>
    </source>
</evidence>
<feature type="transmembrane region" description="Helical" evidence="9">
    <location>
        <begin position="118"/>
        <end position="137"/>
    </location>
</feature>
<accession>A0A0B3W8E6</accession>
<dbReference type="Proteomes" id="UP000031189">
    <property type="component" value="Unassembled WGS sequence"/>
</dbReference>
<keyword evidence="6 9" id="KW-0029">Amino-acid transport</keyword>
<dbReference type="InterPro" id="IPR004685">
    <property type="entry name" value="Brnchd-chn_aa_trnsp_Livcs"/>
</dbReference>
<dbReference type="OrthoDB" id="9783920at2"/>
<feature type="transmembrane region" description="Helical" evidence="9">
    <location>
        <begin position="343"/>
        <end position="361"/>
    </location>
</feature>
<feature type="transmembrane region" description="Helical" evidence="9">
    <location>
        <begin position="279"/>
        <end position="304"/>
    </location>
</feature>
<evidence type="ECO:0000256" key="7">
    <source>
        <dbReference type="ARBA" id="ARBA00022989"/>
    </source>
</evidence>
<evidence type="ECO:0000256" key="2">
    <source>
        <dbReference type="ARBA" id="ARBA00008540"/>
    </source>
</evidence>
<comment type="caution">
    <text evidence="10">The sequence shown here is derived from an EMBL/GenBank/DDBJ whole genome shotgun (WGS) entry which is preliminary data.</text>
</comment>